<name>A0A1G7MK28_9SPHN</name>
<sequence length="425" mass="46169">MGNPFIVHPAGQAAGITRRTMLAGATALAACAPGRDPRALRFWAMSYEGDYAPHLMPAFTRATGIPVEVQSLPWTAAHEKLLTAQAGMAMPDVLMLPAGWVGEFAMVGALAAVRDPALLAGVFPSTRAAGRYRGDDYAVPWSVAPQAQFFARDLLAGAGYAAPPPDWAGWRAMGMALKRRRPDEWVFLMPLNWWDALFTFAGQTGARALRDHDTRGDFAAPAFVEALSFYKSLYDDRLAPTMLSTELQDPFAAFAQGRFAVYPRSPAMLLDLRRRRSEMAEDRWGVARMPGPHGAGAASGISASLAVSAQTTRAADAWALVRHMTGIPAELEFQRLIGSLPARMAAWAAPQMQAPVLAPFRDQMQHPAPAPDIVEWERIRIEVQLVAERLIRGQLTMSEATATMNARADAILAKRRQLVAAGRIA</sequence>
<dbReference type="Proteomes" id="UP000323502">
    <property type="component" value="Unassembled WGS sequence"/>
</dbReference>
<protein>
    <submittedName>
        <fullName evidence="6">Carbohydrate ABC transporter substrate-binding protein, CUT1 family</fullName>
    </submittedName>
    <submittedName>
        <fullName evidence="5">Extracellular solute-binding protein</fullName>
    </submittedName>
</protein>
<evidence type="ECO:0000313" key="6">
    <source>
        <dbReference type="EMBL" id="SDF62248.1"/>
    </source>
</evidence>
<keyword evidence="7" id="KW-1185">Reference proteome</keyword>
<dbReference type="InterPro" id="IPR006059">
    <property type="entry name" value="SBP"/>
</dbReference>
<dbReference type="EMBL" id="WSUT01000001">
    <property type="protein sequence ID" value="MWC42245.1"/>
    <property type="molecule type" value="Genomic_DNA"/>
</dbReference>
<dbReference type="AlphaFoldDB" id="A0A1G7MK28"/>
<evidence type="ECO:0000256" key="2">
    <source>
        <dbReference type="ARBA" id="ARBA00008520"/>
    </source>
</evidence>
<evidence type="ECO:0000256" key="3">
    <source>
        <dbReference type="ARBA" id="ARBA00022448"/>
    </source>
</evidence>
<dbReference type="PANTHER" id="PTHR43649:SF34">
    <property type="entry name" value="ABC TRANSPORTER PERIPLASMIC-BINDING PROTEIN YCJN-RELATED"/>
    <property type="match status" value="1"/>
</dbReference>
<dbReference type="Pfam" id="PF13416">
    <property type="entry name" value="SBP_bac_8"/>
    <property type="match status" value="1"/>
</dbReference>
<reference evidence="5 8" key="2">
    <citation type="submission" date="2019-12" db="EMBL/GenBank/DDBJ databases">
        <authorList>
            <person name="Zheng J."/>
        </authorList>
    </citation>
    <scope>NUCLEOTIDE SEQUENCE [LARGE SCALE GENOMIC DNA]</scope>
    <source>
        <strain evidence="5 8">DSM 27347</strain>
    </source>
</reference>
<comment type="subcellular location">
    <subcellularLocation>
        <location evidence="1">Periplasm</location>
    </subcellularLocation>
</comment>
<comment type="similarity">
    <text evidence="2">Belongs to the bacterial solute-binding protein 1 family.</text>
</comment>
<evidence type="ECO:0000256" key="4">
    <source>
        <dbReference type="ARBA" id="ARBA00022729"/>
    </source>
</evidence>
<keyword evidence="3" id="KW-0813">Transport</keyword>
<dbReference type="SUPFAM" id="SSF53850">
    <property type="entry name" value="Periplasmic binding protein-like II"/>
    <property type="match status" value="1"/>
</dbReference>
<dbReference type="InterPro" id="IPR050490">
    <property type="entry name" value="Bact_solute-bd_prot1"/>
</dbReference>
<dbReference type="RefSeq" id="WP_149682570.1">
    <property type="nucleotide sequence ID" value="NZ_FNBI01000004.1"/>
</dbReference>
<evidence type="ECO:0000313" key="8">
    <source>
        <dbReference type="Proteomes" id="UP000436801"/>
    </source>
</evidence>
<evidence type="ECO:0000313" key="5">
    <source>
        <dbReference type="EMBL" id="MWC42245.1"/>
    </source>
</evidence>
<dbReference type="Gene3D" id="3.40.190.10">
    <property type="entry name" value="Periplasmic binding protein-like II"/>
    <property type="match status" value="2"/>
</dbReference>
<dbReference type="EMBL" id="FNBI01000004">
    <property type="protein sequence ID" value="SDF62248.1"/>
    <property type="molecule type" value="Genomic_DNA"/>
</dbReference>
<accession>A0A1G7MK28</accession>
<dbReference type="PANTHER" id="PTHR43649">
    <property type="entry name" value="ARABINOSE-BINDING PROTEIN-RELATED"/>
    <property type="match status" value="1"/>
</dbReference>
<evidence type="ECO:0000313" key="7">
    <source>
        <dbReference type="Proteomes" id="UP000323502"/>
    </source>
</evidence>
<gene>
    <name evidence="5" type="ORF">GQR91_01035</name>
    <name evidence="6" type="ORF">SAMN05216557_104241</name>
</gene>
<proteinExistence type="inferred from homology"/>
<keyword evidence="4" id="KW-0732">Signal</keyword>
<dbReference type="Proteomes" id="UP000436801">
    <property type="component" value="Unassembled WGS sequence"/>
</dbReference>
<dbReference type="GO" id="GO:0042597">
    <property type="term" value="C:periplasmic space"/>
    <property type="evidence" value="ECO:0007669"/>
    <property type="project" value="UniProtKB-SubCell"/>
</dbReference>
<evidence type="ECO:0000256" key="1">
    <source>
        <dbReference type="ARBA" id="ARBA00004418"/>
    </source>
</evidence>
<dbReference type="OrthoDB" id="9808332at2"/>
<organism evidence="6 7">
    <name type="scientific">Sphingomonas carotinifaciens</name>
    <dbReference type="NCBI Taxonomy" id="1166323"/>
    <lineage>
        <taxon>Bacteria</taxon>
        <taxon>Pseudomonadati</taxon>
        <taxon>Pseudomonadota</taxon>
        <taxon>Alphaproteobacteria</taxon>
        <taxon>Sphingomonadales</taxon>
        <taxon>Sphingomonadaceae</taxon>
        <taxon>Sphingomonas</taxon>
    </lineage>
</organism>
<reference evidence="6 7" key="1">
    <citation type="submission" date="2016-10" db="EMBL/GenBank/DDBJ databases">
        <authorList>
            <person name="Varghese N."/>
            <person name="Submissions S."/>
        </authorList>
    </citation>
    <scope>NUCLEOTIDE SEQUENCE [LARGE SCALE GENOMIC DNA]</scope>
    <source>
        <strain evidence="6 7">S7-754</strain>
    </source>
</reference>